<sequence length="116" mass="13015">MRAWQLNLHRPNKEKRVNEYIVLMHQDATDPQAAADPDRWARYMTLLRGTEQFDGGSSMGLGERLRKGQPSQPCATELSGFIRIRAASLEEAKGFLTGNPVYEAGGTVEIRELPRS</sequence>
<proteinExistence type="predicted"/>
<dbReference type="EMBL" id="JAMDGY010000125">
    <property type="protein sequence ID" value="MDD0994096.1"/>
    <property type="molecule type" value="Genomic_DNA"/>
</dbReference>
<organism evidence="1 2">
    <name type="scientific">Pseudomonas fontis</name>
    <dbReference type="NCBI Taxonomy" id="2942633"/>
    <lineage>
        <taxon>Bacteria</taxon>
        <taxon>Pseudomonadati</taxon>
        <taxon>Pseudomonadota</taxon>
        <taxon>Gammaproteobacteria</taxon>
        <taxon>Pseudomonadales</taxon>
        <taxon>Pseudomonadaceae</taxon>
        <taxon>Pseudomonas</taxon>
    </lineage>
</organism>
<gene>
    <name evidence="1" type="ORF">M5G11_26605</name>
</gene>
<reference evidence="1 2" key="1">
    <citation type="submission" date="2022-05" db="EMBL/GenBank/DDBJ databases">
        <title>Novel Pseudomonas spp. Isolated from a Rainbow Trout Aquaculture Facility.</title>
        <authorList>
            <person name="Testerman T."/>
            <person name="Graf J."/>
        </authorList>
    </citation>
    <scope>NUCLEOTIDE SEQUENCE [LARGE SCALE GENOMIC DNA]</scope>
    <source>
        <strain evidence="1 2">ID681</strain>
    </source>
</reference>
<evidence type="ECO:0000313" key="2">
    <source>
        <dbReference type="Proteomes" id="UP001148203"/>
    </source>
</evidence>
<evidence type="ECO:0008006" key="3">
    <source>
        <dbReference type="Google" id="ProtNLM"/>
    </source>
</evidence>
<dbReference type="RefSeq" id="WP_273913875.1">
    <property type="nucleotide sequence ID" value="NZ_JAMDGX010000112.1"/>
</dbReference>
<protein>
    <recommendedName>
        <fullName evidence="3">YCII-related domain-containing protein</fullName>
    </recommendedName>
</protein>
<comment type="caution">
    <text evidence="1">The sequence shown here is derived from an EMBL/GenBank/DDBJ whole genome shotgun (WGS) entry which is preliminary data.</text>
</comment>
<evidence type="ECO:0000313" key="1">
    <source>
        <dbReference type="EMBL" id="MDD0994096.1"/>
    </source>
</evidence>
<dbReference type="Proteomes" id="UP001148203">
    <property type="component" value="Unassembled WGS sequence"/>
</dbReference>
<accession>A0ABT5P0V9</accession>
<name>A0ABT5P0V9_9PSED</name>
<keyword evidence="2" id="KW-1185">Reference proteome</keyword>